<sequence length="101" mass="12238">MESNAVVVIVEHFLNRDGREYFDDWIEEVRNVLDSYEGFRSLQRIFDPQQNDRTLLYLTFEELDQLREWSSSDDHEAMLDLIIPYQQQKQESQIYTTENDE</sequence>
<evidence type="ECO:0000259" key="1">
    <source>
        <dbReference type="Pfam" id="PF03992"/>
    </source>
</evidence>
<dbReference type="RefSeq" id="WP_165271141.1">
    <property type="nucleotide sequence ID" value="NZ_JAALLS010000027.1"/>
</dbReference>
<dbReference type="InterPro" id="IPR007138">
    <property type="entry name" value="ABM_dom"/>
</dbReference>
<dbReference type="Proteomes" id="UP000479132">
    <property type="component" value="Unassembled WGS sequence"/>
</dbReference>
<proteinExistence type="predicted"/>
<gene>
    <name evidence="2" type="ORF">G3569_16270</name>
</gene>
<dbReference type="InterPro" id="IPR011008">
    <property type="entry name" value="Dimeric_a/b-barrel"/>
</dbReference>
<dbReference type="Pfam" id="PF03992">
    <property type="entry name" value="ABM"/>
    <property type="match status" value="1"/>
</dbReference>
<dbReference type="SUPFAM" id="SSF54909">
    <property type="entry name" value="Dimeric alpha+beta barrel"/>
    <property type="match status" value="1"/>
</dbReference>
<reference evidence="2 3" key="1">
    <citation type="submission" date="2020-02" db="EMBL/GenBank/DDBJ databases">
        <title>Aliifodinibius halophilus 2W32, complete genome.</title>
        <authorList>
            <person name="Li Y."/>
            <person name="Wu S."/>
        </authorList>
    </citation>
    <scope>NUCLEOTIDE SEQUENCE [LARGE SCALE GENOMIC DNA]</scope>
    <source>
        <strain evidence="2 3">2W32</strain>
    </source>
</reference>
<evidence type="ECO:0000313" key="2">
    <source>
        <dbReference type="EMBL" id="NGP89916.1"/>
    </source>
</evidence>
<name>A0A6M1T3A3_9BACT</name>
<dbReference type="EMBL" id="JAALLS010000027">
    <property type="protein sequence ID" value="NGP89916.1"/>
    <property type="molecule type" value="Genomic_DNA"/>
</dbReference>
<dbReference type="Gene3D" id="3.30.70.100">
    <property type="match status" value="1"/>
</dbReference>
<organism evidence="2 3">
    <name type="scientific">Fodinibius halophilus</name>
    <dbReference type="NCBI Taxonomy" id="1736908"/>
    <lineage>
        <taxon>Bacteria</taxon>
        <taxon>Pseudomonadati</taxon>
        <taxon>Balneolota</taxon>
        <taxon>Balneolia</taxon>
        <taxon>Balneolales</taxon>
        <taxon>Balneolaceae</taxon>
        <taxon>Fodinibius</taxon>
    </lineage>
</organism>
<evidence type="ECO:0000313" key="3">
    <source>
        <dbReference type="Proteomes" id="UP000479132"/>
    </source>
</evidence>
<feature type="domain" description="ABM" evidence="1">
    <location>
        <begin position="6"/>
        <end position="78"/>
    </location>
</feature>
<dbReference type="AlphaFoldDB" id="A0A6M1T3A3"/>
<comment type="caution">
    <text evidence="2">The sequence shown here is derived from an EMBL/GenBank/DDBJ whole genome shotgun (WGS) entry which is preliminary data.</text>
</comment>
<accession>A0A6M1T3A3</accession>
<keyword evidence="3" id="KW-1185">Reference proteome</keyword>
<protein>
    <recommendedName>
        <fullName evidence="1">ABM domain-containing protein</fullName>
    </recommendedName>
</protein>